<dbReference type="InterPro" id="IPR001242">
    <property type="entry name" value="Condensation_dom"/>
</dbReference>
<dbReference type="Pfam" id="PF00501">
    <property type="entry name" value="AMP-binding"/>
    <property type="match status" value="1"/>
</dbReference>
<dbReference type="PANTHER" id="PTHR45527">
    <property type="entry name" value="NONRIBOSOMAL PEPTIDE SYNTHETASE"/>
    <property type="match status" value="1"/>
</dbReference>
<evidence type="ECO:0000256" key="3">
    <source>
        <dbReference type="ARBA" id="ARBA00022553"/>
    </source>
</evidence>
<name>A0A9X8R0M0_9ACTN</name>
<dbReference type="InterPro" id="IPR010071">
    <property type="entry name" value="AA_adenyl_dom"/>
</dbReference>
<dbReference type="Proteomes" id="UP000184388">
    <property type="component" value="Unassembled WGS sequence"/>
</dbReference>
<feature type="domain" description="Carrier" evidence="4">
    <location>
        <begin position="638"/>
        <end position="673"/>
    </location>
</feature>
<dbReference type="Gene3D" id="3.40.50.980">
    <property type="match status" value="2"/>
</dbReference>
<dbReference type="Gene3D" id="3.40.50.1820">
    <property type="entry name" value="alpha/beta hydrolase"/>
    <property type="match status" value="1"/>
</dbReference>
<dbReference type="InterPro" id="IPR025110">
    <property type="entry name" value="AMP-bd_C"/>
</dbReference>
<dbReference type="GO" id="GO:0003824">
    <property type="term" value="F:catalytic activity"/>
    <property type="evidence" value="ECO:0007669"/>
    <property type="project" value="InterPro"/>
</dbReference>
<protein>
    <submittedName>
        <fullName evidence="5">Amino acid adenylation domain-containing protein</fullName>
    </submittedName>
</protein>
<dbReference type="Gene3D" id="3.30.300.30">
    <property type="match status" value="1"/>
</dbReference>
<dbReference type="InterPro" id="IPR029058">
    <property type="entry name" value="AB_hydrolase_fold"/>
</dbReference>
<dbReference type="PROSITE" id="PS50075">
    <property type="entry name" value="CARRIER"/>
    <property type="match status" value="1"/>
</dbReference>
<dbReference type="RefSeq" id="WP_143179886.1">
    <property type="nucleotide sequence ID" value="NZ_FRBK01000079.1"/>
</dbReference>
<dbReference type="SUPFAM" id="SSF56801">
    <property type="entry name" value="Acetyl-CoA synthetase-like"/>
    <property type="match status" value="1"/>
</dbReference>
<dbReference type="FunFam" id="3.40.50.980:FF:000001">
    <property type="entry name" value="Non-ribosomal peptide synthetase"/>
    <property type="match status" value="1"/>
</dbReference>
<evidence type="ECO:0000313" key="6">
    <source>
        <dbReference type="Proteomes" id="UP000184388"/>
    </source>
</evidence>
<evidence type="ECO:0000256" key="2">
    <source>
        <dbReference type="ARBA" id="ARBA00022450"/>
    </source>
</evidence>
<dbReference type="SUPFAM" id="SSF52777">
    <property type="entry name" value="CoA-dependent acyltransferases"/>
    <property type="match status" value="1"/>
</dbReference>
<dbReference type="GO" id="GO:0031177">
    <property type="term" value="F:phosphopantetheine binding"/>
    <property type="evidence" value="ECO:0007669"/>
    <property type="project" value="TreeGrafter"/>
</dbReference>
<reference evidence="6" key="1">
    <citation type="submission" date="2016-11" db="EMBL/GenBank/DDBJ databases">
        <authorList>
            <person name="Jaros S."/>
            <person name="Januszkiewicz K."/>
            <person name="Wedrychowicz H."/>
        </authorList>
    </citation>
    <scope>NUCLEOTIDE SEQUENCE [LARGE SCALE GENOMIC DNA]</scope>
    <source>
        <strain evidence="6">CGMCC 4.3555</strain>
    </source>
</reference>
<organism evidence="5 6">
    <name type="scientific">Streptomyces yunnanensis</name>
    <dbReference type="NCBI Taxonomy" id="156453"/>
    <lineage>
        <taxon>Bacteria</taxon>
        <taxon>Bacillati</taxon>
        <taxon>Actinomycetota</taxon>
        <taxon>Actinomycetes</taxon>
        <taxon>Kitasatosporales</taxon>
        <taxon>Streptomycetaceae</taxon>
        <taxon>Streptomyces</taxon>
    </lineage>
</organism>
<dbReference type="Gene3D" id="2.30.38.10">
    <property type="entry name" value="Luciferase, Domain 3"/>
    <property type="match status" value="1"/>
</dbReference>
<dbReference type="Pfam" id="PF13193">
    <property type="entry name" value="AMP-binding_C"/>
    <property type="match status" value="1"/>
</dbReference>
<dbReference type="FunFam" id="3.30.300.30:FF:000010">
    <property type="entry name" value="Enterobactin synthetase component F"/>
    <property type="match status" value="1"/>
</dbReference>
<dbReference type="EMBL" id="FRBK01000079">
    <property type="protein sequence ID" value="SHN36608.1"/>
    <property type="molecule type" value="Genomic_DNA"/>
</dbReference>
<dbReference type="Pfam" id="PF00668">
    <property type="entry name" value="Condensation"/>
    <property type="match status" value="1"/>
</dbReference>
<dbReference type="InterPro" id="IPR000873">
    <property type="entry name" value="AMP-dep_synth/lig_dom"/>
</dbReference>
<dbReference type="GO" id="GO:0044550">
    <property type="term" value="P:secondary metabolite biosynthetic process"/>
    <property type="evidence" value="ECO:0007669"/>
    <property type="project" value="TreeGrafter"/>
</dbReference>
<dbReference type="GO" id="GO:0043041">
    <property type="term" value="P:amino acid activation for nonribosomal peptide biosynthetic process"/>
    <property type="evidence" value="ECO:0007669"/>
    <property type="project" value="TreeGrafter"/>
</dbReference>
<dbReference type="Gene3D" id="3.30.559.10">
    <property type="entry name" value="Chloramphenicol acetyltransferase-like domain"/>
    <property type="match status" value="1"/>
</dbReference>
<dbReference type="InterPro" id="IPR023213">
    <property type="entry name" value="CAT-like_dom_sf"/>
</dbReference>
<accession>A0A9X8R0M0</accession>
<dbReference type="FunFam" id="2.30.38.10:FF:000001">
    <property type="entry name" value="Non-ribosomal peptide synthetase PvdI"/>
    <property type="match status" value="1"/>
</dbReference>
<feature type="non-terminal residue" evidence="5">
    <location>
        <position position="673"/>
    </location>
</feature>
<feature type="non-terminal residue" evidence="5">
    <location>
        <position position="1"/>
    </location>
</feature>
<dbReference type="GO" id="GO:0008610">
    <property type="term" value="P:lipid biosynthetic process"/>
    <property type="evidence" value="ECO:0007669"/>
    <property type="project" value="UniProtKB-ARBA"/>
</dbReference>
<comment type="cofactor">
    <cofactor evidence="1">
        <name>pantetheine 4'-phosphate</name>
        <dbReference type="ChEBI" id="CHEBI:47942"/>
    </cofactor>
</comment>
<dbReference type="InterPro" id="IPR009081">
    <property type="entry name" value="PP-bd_ACP"/>
</dbReference>
<evidence type="ECO:0000313" key="5">
    <source>
        <dbReference type="EMBL" id="SHN36608.1"/>
    </source>
</evidence>
<dbReference type="NCBIfam" id="TIGR01733">
    <property type="entry name" value="AA-adenyl-dom"/>
    <property type="match status" value="1"/>
</dbReference>
<keyword evidence="2" id="KW-0596">Phosphopantetheine</keyword>
<proteinExistence type="predicted"/>
<gene>
    <name evidence="5" type="ORF">SAMN05216268_1791</name>
</gene>
<sequence length="673" mass="72475">FEQVVEALAPSRSLSRQPLFQVMLGLQNTPVREIELERLRLNAQPVATEVARVDLAVNFLERYDDDGLPIGVEGVLEYATDLFDQATAQALAQRLTQVLEQAAAHPGTRVSQAEVLLPGEEQRVVREWNSAVAERPTETLHGLFALHAARTPDAIAVICGAEQLTYREMDRRSDQLARHLTVSGVRSESVVAVLMERSPDLIVALLAVLKAGAAYLPLDERSPDQRREWTARHAGASVWLVDRTWESAARGETVVVVDGGALGADQPEGAWNVTGYPDHLAYVIYTSGSMGEPKGVGVAHRDVVAFATDEGVADDSRGRMLQVAPHSFDASNYELWAPLLHGGTVVMAPTGEVDVATIGRLIAEHEVDVVHLTAGLFRVVADEDPSCLAPARRALTGGDVVPGFAVRHIQEACPELAVSVTYGPTETTTFATRQVMLTGSAVPDVVPIGRPMDNRQLYVLDAALRPVPVGTQGELYIAGGGLARGYVGRAGLTAERFVASPFVSGQRMYRTGDLVKWSTRGELVFCGRADEQVKIRGFRIEPGEIEAALRAHPDVMQAVVVAREDIPGDKRVVGYVVPHGEACDPTKMRSWLHGRLPEFMVPAAIVALERLPLTGNGKVDRRLLPAPDYGAEVGGSRGARTPVEEVLCGLFADVLGLGQVGAEDDFFALGGHS</sequence>
<dbReference type="GO" id="GO:0005829">
    <property type="term" value="C:cytosol"/>
    <property type="evidence" value="ECO:0007669"/>
    <property type="project" value="TreeGrafter"/>
</dbReference>
<evidence type="ECO:0000256" key="1">
    <source>
        <dbReference type="ARBA" id="ARBA00001957"/>
    </source>
</evidence>
<dbReference type="PANTHER" id="PTHR45527:SF1">
    <property type="entry name" value="FATTY ACID SYNTHASE"/>
    <property type="match status" value="1"/>
</dbReference>
<evidence type="ECO:0000259" key="4">
    <source>
        <dbReference type="PROSITE" id="PS50075"/>
    </source>
</evidence>
<dbReference type="Gene3D" id="3.30.559.30">
    <property type="entry name" value="Nonribosomal peptide synthetase, condensation domain"/>
    <property type="match status" value="1"/>
</dbReference>
<dbReference type="InterPro" id="IPR045851">
    <property type="entry name" value="AMP-bd_C_sf"/>
</dbReference>
<dbReference type="CDD" id="cd12117">
    <property type="entry name" value="A_NRPS_Srf_like"/>
    <property type="match status" value="1"/>
</dbReference>
<keyword evidence="3" id="KW-0597">Phosphoprotein</keyword>
<comment type="caution">
    <text evidence="5">The sequence shown here is derived from an EMBL/GenBank/DDBJ whole genome shotgun (WGS) entry which is preliminary data.</text>
</comment>
<dbReference type="AlphaFoldDB" id="A0A9X8R0M0"/>